<comment type="similarity">
    <text evidence="1">Belongs to the bacterial solute-binding protein 1 family.</text>
</comment>
<name>A0A3B0AMK8_9BACL</name>
<reference evidence="3 4" key="1">
    <citation type="journal article" date="2007" name="Int. J. Syst. Evol. Microbiol.">
        <title>Paenibacillus ginsengarvi sp. nov., isolated from soil from ginseng cultivation.</title>
        <authorList>
            <person name="Yoon M.H."/>
            <person name="Ten L.N."/>
            <person name="Im W.T."/>
        </authorList>
    </citation>
    <scope>NUCLEOTIDE SEQUENCE [LARGE SCALE GENOMIC DNA]</scope>
    <source>
        <strain evidence="3 4">KCTC 13059</strain>
    </source>
</reference>
<dbReference type="InterPro" id="IPR050490">
    <property type="entry name" value="Bact_solute-bd_prot1"/>
</dbReference>
<keyword evidence="2" id="KW-1133">Transmembrane helix</keyword>
<dbReference type="SUPFAM" id="SSF53850">
    <property type="entry name" value="Periplasmic binding protein-like II"/>
    <property type="match status" value="1"/>
</dbReference>
<evidence type="ECO:0000313" key="3">
    <source>
        <dbReference type="EMBL" id="RKN61930.1"/>
    </source>
</evidence>
<keyword evidence="2" id="KW-0812">Transmembrane</keyword>
<protein>
    <submittedName>
        <fullName evidence="3">Extracellular solute-binding protein</fullName>
    </submittedName>
</protein>
<evidence type="ECO:0000256" key="2">
    <source>
        <dbReference type="SAM" id="Phobius"/>
    </source>
</evidence>
<dbReference type="PANTHER" id="PTHR43649:SF31">
    <property type="entry name" value="SN-GLYCEROL-3-PHOSPHATE-BINDING PERIPLASMIC PROTEIN UGPB"/>
    <property type="match status" value="1"/>
</dbReference>
<evidence type="ECO:0000256" key="1">
    <source>
        <dbReference type="ARBA" id="ARBA00008520"/>
    </source>
</evidence>
<dbReference type="GO" id="GO:0030313">
    <property type="term" value="C:cell envelope"/>
    <property type="evidence" value="ECO:0007669"/>
    <property type="project" value="UniProtKB-SubCell"/>
</dbReference>
<dbReference type="Gene3D" id="3.40.190.10">
    <property type="entry name" value="Periplasmic binding protein-like II"/>
    <property type="match status" value="1"/>
</dbReference>
<keyword evidence="4" id="KW-1185">Reference proteome</keyword>
<evidence type="ECO:0000313" key="4">
    <source>
        <dbReference type="Proteomes" id="UP000282311"/>
    </source>
</evidence>
<sequence>MSKFLKIYLNITEKRESLLNSLKIRFVVIVVPITAFGIWLNGCSFGNKQGVEAEKPPEPVTLYLSSQSIISDNWDELLANPLKKKYPYITVEQVKGDVNEWIAQGKSVDLFATAHVTVGRMVQMDLTEDMTPLLKKHQMAESRFQPVVLEAIRNNANGQLVGLPYYLQFFTLYYNKDIFQTLAVPFPKDGMTWDDTVELAKKVSRTYGGTSYQGFKTDQVQRLADPFGVTVVNAATNRASVINEQYKRVFELSKQFYSIPGNMPASPKDVSNKALDQFTKDKNLAMYFAVNRFSNLANSNVNWDMAQAPYYPDKPNVGGIVDSFIIGVTKTSKHQDDAFRVIETFLSDDIQLLAARKLGVVSPLANPIMQEQYAADMNSVKDKNLKAIFKNKIIASDPYSIYRSQGMDELYDVHGKYIFGEYDTNTALRVLDEQINKKIDTIKGK</sequence>
<keyword evidence="2" id="KW-0472">Membrane</keyword>
<dbReference type="PANTHER" id="PTHR43649">
    <property type="entry name" value="ARABINOSE-BINDING PROTEIN-RELATED"/>
    <property type="match status" value="1"/>
</dbReference>
<organism evidence="3 4">
    <name type="scientific">Paenibacillus ginsengarvi</name>
    <dbReference type="NCBI Taxonomy" id="400777"/>
    <lineage>
        <taxon>Bacteria</taxon>
        <taxon>Bacillati</taxon>
        <taxon>Bacillota</taxon>
        <taxon>Bacilli</taxon>
        <taxon>Bacillales</taxon>
        <taxon>Paenibacillaceae</taxon>
        <taxon>Paenibacillus</taxon>
    </lineage>
</organism>
<proteinExistence type="inferred from homology"/>
<dbReference type="EMBL" id="RBAH01000051">
    <property type="protein sequence ID" value="RKN61930.1"/>
    <property type="molecule type" value="Genomic_DNA"/>
</dbReference>
<accession>A0A3B0AMK8</accession>
<feature type="transmembrane region" description="Helical" evidence="2">
    <location>
        <begin position="21"/>
        <end position="40"/>
    </location>
</feature>
<comment type="caution">
    <text evidence="3">The sequence shown here is derived from an EMBL/GenBank/DDBJ whole genome shotgun (WGS) entry which is preliminary data.</text>
</comment>
<gene>
    <name evidence="3" type="ORF">D7M11_35230</name>
</gene>
<dbReference type="AlphaFoldDB" id="A0A3B0AMK8"/>
<dbReference type="Proteomes" id="UP000282311">
    <property type="component" value="Unassembled WGS sequence"/>
</dbReference>